<comment type="caution">
    <text evidence="1">The sequence shown here is derived from an EMBL/GenBank/DDBJ whole genome shotgun (WGS) entry which is preliminary data.</text>
</comment>
<reference evidence="1 2" key="1">
    <citation type="journal article" date="2024" name="BMC Genomics">
        <title>De novo assembly and annotation of Popillia japonica's genome with initial clues to its potential as an invasive pest.</title>
        <authorList>
            <person name="Cucini C."/>
            <person name="Boschi S."/>
            <person name="Funari R."/>
            <person name="Cardaioli E."/>
            <person name="Iannotti N."/>
            <person name="Marturano G."/>
            <person name="Paoli F."/>
            <person name="Bruttini M."/>
            <person name="Carapelli A."/>
            <person name="Frati F."/>
            <person name="Nardi F."/>
        </authorList>
    </citation>
    <scope>NUCLEOTIDE SEQUENCE [LARGE SCALE GENOMIC DNA]</scope>
    <source>
        <strain evidence="1">DMR45628</strain>
    </source>
</reference>
<proteinExistence type="predicted"/>
<dbReference type="EMBL" id="JASPKY010000595">
    <property type="protein sequence ID" value="KAK9688348.1"/>
    <property type="molecule type" value="Genomic_DNA"/>
</dbReference>
<organism evidence="1 2">
    <name type="scientific">Popillia japonica</name>
    <name type="common">Japanese beetle</name>
    <dbReference type="NCBI Taxonomy" id="7064"/>
    <lineage>
        <taxon>Eukaryota</taxon>
        <taxon>Metazoa</taxon>
        <taxon>Ecdysozoa</taxon>
        <taxon>Arthropoda</taxon>
        <taxon>Hexapoda</taxon>
        <taxon>Insecta</taxon>
        <taxon>Pterygota</taxon>
        <taxon>Neoptera</taxon>
        <taxon>Endopterygota</taxon>
        <taxon>Coleoptera</taxon>
        <taxon>Polyphaga</taxon>
        <taxon>Scarabaeiformia</taxon>
        <taxon>Scarabaeidae</taxon>
        <taxon>Rutelinae</taxon>
        <taxon>Popillia</taxon>
    </lineage>
</organism>
<evidence type="ECO:0000313" key="1">
    <source>
        <dbReference type="EMBL" id="KAK9688348.1"/>
    </source>
</evidence>
<accession>A0AAW1IFY2</accession>
<evidence type="ECO:0000313" key="2">
    <source>
        <dbReference type="Proteomes" id="UP001458880"/>
    </source>
</evidence>
<sequence>MEGFKTPKSLAIDENIVSNWKKFVQSYNIYLLASGSANKSAEVRAAIFLNFIGEDAIDLFNTFNLAEEDKKDVEKIKKVTTYIYWHREVQIRVPRLERPFS</sequence>
<protein>
    <submittedName>
        <fullName evidence="1">Uncharacterized protein</fullName>
    </submittedName>
</protein>
<dbReference type="AlphaFoldDB" id="A0AAW1IFY2"/>
<gene>
    <name evidence="1" type="ORF">QE152_g35611</name>
</gene>
<keyword evidence="2" id="KW-1185">Reference proteome</keyword>
<name>A0AAW1IFY2_POPJA</name>
<dbReference type="Proteomes" id="UP001458880">
    <property type="component" value="Unassembled WGS sequence"/>
</dbReference>